<dbReference type="KEGG" id="lsn:LSA_04640"/>
<gene>
    <name evidence="2" type="ordered locus">LSA_04640</name>
</gene>
<dbReference type="AlphaFoldDB" id="G2KV23"/>
<dbReference type="EMBL" id="CP002461">
    <property type="protein sequence ID" value="AEN98912.1"/>
    <property type="molecule type" value="Genomic_DNA"/>
</dbReference>
<keyword evidence="1" id="KW-0472">Membrane</keyword>
<dbReference type="STRING" id="714313.LSA_04640"/>
<reference evidence="2 3" key="1">
    <citation type="journal article" date="2011" name="Microb. Cell Fact.">
        <title>Genomic analysis reveals Lactobacillus sanfranciscensis as stable element in traditional sourdoughs.</title>
        <authorList>
            <person name="Vogel R.F."/>
            <person name="Pavlovic M."/>
            <person name="Ehrmann M.A."/>
            <person name="Wiezer A."/>
            <person name="Liesegang H."/>
            <person name="Offschanka S."/>
            <person name="Voget S."/>
            <person name="Angelov A."/>
            <person name="Bocker G."/>
            <person name="Liebl W."/>
        </authorList>
    </citation>
    <scope>NUCLEOTIDE SEQUENCE [LARGE SCALE GENOMIC DNA]</scope>
    <source>
        <strain evidence="2 3">TMW 1.1304</strain>
    </source>
</reference>
<organism evidence="2 3">
    <name type="scientific">Fructilactobacillus sanfranciscensis (strain TMW 1.1304)</name>
    <name type="common">Lactobacillus sanfranciscensis</name>
    <dbReference type="NCBI Taxonomy" id="714313"/>
    <lineage>
        <taxon>Bacteria</taxon>
        <taxon>Bacillati</taxon>
        <taxon>Bacillota</taxon>
        <taxon>Bacilli</taxon>
        <taxon>Lactobacillales</taxon>
        <taxon>Lactobacillaceae</taxon>
        <taxon>Fructilactobacillus</taxon>
    </lineage>
</organism>
<dbReference type="HOGENOM" id="CLU_2844424_0_0_9"/>
<keyword evidence="1" id="KW-0812">Transmembrane</keyword>
<protein>
    <submittedName>
        <fullName evidence="2">Uncharacterized protein</fullName>
    </submittedName>
</protein>
<name>G2KV23_FRUST</name>
<feature type="transmembrane region" description="Helical" evidence="1">
    <location>
        <begin position="25"/>
        <end position="43"/>
    </location>
</feature>
<proteinExistence type="predicted"/>
<keyword evidence="3" id="KW-1185">Reference proteome</keyword>
<evidence type="ECO:0000313" key="3">
    <source>
        <dbReference type="Proteomes" id="UP000001285"/>
    </source>
</evidence>
<evidence type="ECO:0000256" key="1">
    <source>
        <dbReference type="SAM" id="Phobius"/>
    </source>
</evidence>
<evidence type="ECO:0000313" key="2">
    <source>
        <dbReference type="EMBL" id="AEN98912.1"/>
    </source>
</evidence>
<sequence>MRSCYHLSSYIFFKIYLYKLHRLKWYNFVMVSVTNPLLANYSLIKYFKAHFPNCYFILSHQPRIF</sequence>
<keyword evidence="1" id="KW-1133">Transmembrane helix</keyword>
<accession>G2KV23</accession>
<dbReference type="Proteomes" id="UP000001285">
    <property type="component" value="Chromosome"/>
</dbReference>